<comment type="caution">
    <text evidence="1">The sequence shown here is derived from an EMBL/GenBank/DDBJ whole genome shotgun (WGS) entry which is preliminary data.</text>
</comment>
<protein>
    <submittedName>
        <fullName evidence="1">Uncharacterized protein</fullName>
    </submittedName>
</protein>
<evidence type="ECO:0000313" key="2">
    <source>
        <dbReference type="Proteomes" id="UP001517367"/>
    </source>
</evidence>
<gene>
    <name evidence="1" type="ORF">E5L68_012585</name>
</gene>
<organism evidence="1 2">
    <name type="scientific">Pedobacter helvus</name>
    <dbReference type="NCBI Taxonomy" id="2563444"/>
    <lineage>
        <taxon>Bacteria</taxon>
        <taxon>Pseudomonadati</taxon>
        <taxon>Bacteroidota</taxon>
        <taxon>Sphingobacteriia</taxon>
        <taxon>Sphingobacteriales</taxon>
        <taxon>Sphingobacteriaceae</taxon>
        <taxon>Pedobacter</taxon>
    </lineage>
</organism>
<name>A0ABW9JJX4_9SPHI</name>
<dbReference type="EMBL" id="SRMP02000023">
    <property type="protein sequence ID" value="MFN0292236.1"/>
    <property type="molecule type" value="Genomic_DNA"/>
</dbReference>
<dbReference type="Proteomes" id="UP001517367">
    <property type="component" value="Unassembled WGS sequence"/>
</dbReference>
<accession>A0ABW9JJX4</accession>
<reference evidence="1 2" key="1">
    <citation type="submission" date="2024-12" db="EMBL/GenBank/DDBJ databases">
        <authorList>
            <person name="Hu S."/>
        </authorList>
    </citation>
    <scope>NUCLEOTIDE SEQUENCE [LARGE SCALE GENOMIC DNA]</scope>
    <source>
        <strain evidence="1 2">P-25</strain>
    </source>
</reference>
<evidence type="ECO:0000313" key="1">
    <source>
        <dbReference type="EMBL" id="MFN0292236.1"/>
    </source>
</evidence>
<keyword evidence="2" id="KW-1185">Reference proteome</keyword>
<sequence length="68" mass="7664">MLPKYRNEKFSITPLKAQKILAQYGTEITLEDAEVMLELLRKICKLSVSELLKAVDASESQVPDRGNV</sequence>
<dbReference type="RefSeq" id="WP_138728297.1">
    <property type="nucleotide sequence ID" value="NZ_SRMP02000023.1"/>
</dbReference>
<proteinExistence type="predicted"/>